<keyword evidence="4" id="KW-1185">Reference proteome</keyword>
<evidence type="ECO:0000259" key="2">
    <source>
        <dbReference type="Pfam" id="PF21478"/>
    </source>
</evidence>
<dbReference type="PANTHER" id="PTHR11773:SF1">
    <property type="entry name" value="GLYCINE DEHYDROGENASE (DECARBOXYLATING), MITOCHONDRIAL"/>
    <property type="match status" value="1"/>
</dbReference>
<evidence type="ECO:0000313" key="3">
    <source>
        <dbReference type="EMBL" id="CAG8615496.1"/>
    </source>
</evidence>
<dbReference type="InterPro" id="IPR049316">
    <property type="entry name" value="GDC-P_C"/>
</dbReference>
<dbReference type="GO" id="GO:0005739">
    <property type="term" value="C:mitochondrion"/>
    <property type="evidence" value="ECO:0007669"/>
    <property type="project" value="TreeGrafter"/>
</dbReference>
<dbReference type="OrthoDB" id="2429769at2759"/>
<dbReference type="Proteomes" id="UP000789739">
    <property type="component" value="Unassembled WGS sequence"/>
</dbReference>
<dbReference type="Pfam" id="PF21478">
    <property type="entry name" value="GcvP2_C"/>
    <property type="match status" value="1"/>
</dbReference>
<evidence type="ECO:0000313" key="4">
    <source>
        <dbReference type="Proteomes" id="UP000789739"/>
    </source>
</evidence>
<accession>A0A9N9CTW0</accession>
<proteinExistence type="predicted"/>
<dbReference type="SUPFAM" id="SSF53383">
    <property type="entry name" value="PLP-dependent transferases"/>
    <property type="match status" value="1"/>
</dbReference>
<reference evidence="3" key="1">
    <citation type="submission" date="2021-06" db="EMBL/GenBank/DDBJ databases">
        <authorList>
            <person name="Kallberg Y."/>
            <person name="Tangrot J."/>
            <person name="Rosling A."/>
        </authorList>
    </citation>
    <scope>NUCLEOTIDE SEQUENCE</scope>
    <source>
        <strain evidence="3">BR232B</strain>
    </source>
</reference>
<dbReference type="InterPro" id="IPR015424">
    <property type="entry name" value="PyrdxlP-dep_Trfase"/>
</dbReference>
<dbReference type="InterPro" id="IPR015422">
    <property type="entry name" value="PyrdxlP-dep_Trfase_small"/>
</dbReference>
<gene>
    <name evidence="3" type="ORF">PBRASI_LOCUS8410</name>
</gene>
<dbReference type="GO" id="GO:0030170">
    <property type="term" value="F:pyridoxal phosphate binding"/>
    <property type="evidence" value="ECO:0007669"/>
    <property type="project" value="TreeGrafter"/>
</dbReference>
<dbReference type="GO" id="GO:0019464">
    <property type="term" value="P:glycine decarboxylation via glycine cleavage system"/>
    <property type="evidence" value="ECO:0007669"/>
    <property type="project" value="TreeGrafter"/>
</dbReference>
<dbReference type="EMBL" id="CAJVPI010001497">
    <property type="protein sequence ID" value="CAG8615496.1"/>
    <property type="molecule type" value="Genomic_DNA"/>
</dbReference>
<dbReference type="PANTHER" id="PTHR11773">
    <property type="entry name" value="GLYCINE DEHYDROGENASE, DECARBOXYLATING"/>
    <property type="match status" value="1"/>
</dbReference>
<evidence type="ECO:0000256" key="1">
    <source>
        <dbReference type="ARBA" id="ARBA00022898"/>
    </source>
</evidence>
<feature type="domain" description="Glycine dehydrogenase C-terminal" evidence="2">
    <location>
        <begin position="1"/>
        <end position="56"/>
    </location>
</feature>
<dbReference type="GO" id="GO:0004375">
    <property type="term" value="F:glycine dehydrogenase (decarboxylating) activity"/>
    <property type="evidence" value="ECO:0007669"/>
    <property type="project" value="InterPro"/>
</dbReference>
<organism evidence="3 4">
    <name type="scientific">Paraglomus brasilianum</name>
    <dbReference type="NCBI Taxonomy" id="144538"/>
    <lineage>
        <taxon>Eukaryota</taxon>
        <taxon>Fungi</taxon>
        <taxon>Fungi incertae sedis</taxon>
        <taxon>Mucoromycota</taxon>
        <taxon>Glomeromycotina</taxon>
        <taxon>Glomeromycetes</taxon>
        <taxon>Paraglomerales</taxon>
        <taxon>Paraglomeraceae</taxon>
        <taxon>Paraglomus</taxon>
    </lineage>
</organism>
<name>A0A9N9CTW0_9GLOM</name>
<sequence length="196" mass="22456">MSWPVSNTLMIEPTESESKAELDRFCNAMISIRKEIQEIEEGKQPKVNNILKNAPHTIHTLVSTEWDKTYSREQAAYPMVELQRRKFWPSESRLLLSTDRRLCGMIEQEMLNIPLLVLQVLSVLIVTEFINLVEEQGTFVDSMGNIHKLDEEFLLLSSGILISLPVPRGAVNNYGKSGDRMSNVAYPYYNLWAVHS</sequence>
<dbReference type="Gene3D" id="3.90.1150.10">
    <property type="entry name" value="Aspartate Aminotransferase, domain 1"/>
    <property type="match status" value="1"/>
</dbReference>
<protein>
    <submittedName>
        <fullName evidence="3">5977_t:CDS:1</fullName>
    </submittedName>
</protein>
<dbReference type="GO" id="GO:0016594">
    <property type="term" value="F:glycine binding"/>
    <property type="evidence" value="ECO:0007669"/>
    <property type="project" value="TreeGrafter"/>
</dbReference>
<keyword evidence="1" id="KW-0663">Pyridoxal phosphate</keyword>
<comment type="caution">
    <text evidence="3">The sequence shown here is derived from an EMBL/GenBank/DDBJ whole genome shotgun (WGS) entry which is preliminary data.</text>
</comment>
<dbReference type="GO" id="GO:0005960">
    <property type="term" value="C:glycine cleavage complex"/>
    <property type="evidence" value="ECO:0007669"/>
    <property type="project" value="TreeGrafter"/>
</dbReference>
<dbReference type="AlphaFoldDB" id="A0A9N9CTW0"/>
<dbReference type="InterPro" id="IPR020581">
    <property type="entry name" value="GDC_P"/>
</dbReference>